<dbReference type="Proteomes" id="UP000178240">
    <property type="component" value="Unassembled WGS sequence"/>
</dbReference>
<dbReference type="SUPFAM" id="SSF81606">
    <property type="entry name" value="PP2C-like"/>
    <property type="match status" value="1"/>
</dbReference>
<dbReference type="InterPro" id="IPR011042">
    <property type="entry name" value="6-blade_b-propeller_TolB-like"/>
</dbReference>
<sequence>MDYFRAKINHFVIDYPEVKKTIVRSFISKPTRTLEKKFGRLFGLIEIDNPDPKIPELIDLITEELKTRYYSLTTNAQEIEEYDLENNFENTLQKINLTIASFLESEKANLDLEKTSIVLGVIVQRQIIFSQIGKINIFLLQNLKKNDYRIIDILEASHTPVASPNPLKIFSQVITGRINQKDIVLIATNNVFDYFSLEKIKNIVTSTQATNEGISALRQVLEKTSRRQNFGVLIAEIEKNIIGEPDQAVTKEFNYRQAASKDSMRELIKTEEETEKLLAPSLLPEAKKYLKILNTAFQNYLAKVRDSQQRLSKKMISLPKFKIPKNLSQNIPLPRLPKIQSLTQPIRERTKTTFELLKKQSLTQKTWPPLKLMINSGWNKFNRLSRSSKITLVISVVLVLILSQSIIGMQIKNRGEKDLVLFNQAVETAETKKNESEASLIYRDENKAKVLLLEAKAAVLGLKPKNSDQQNRLAALNQDIDAQLEKLRHWVEIAEPVQVINFQNLDGQAKIANLALIWQDVIYTQNTRNQTIYKANVTSRVIAGIFSDNANTGNFTGGTVGSNNELLFINSEQKIFSFSLANDTIKEVSIAIKEGSKISDLVIYANRLYLLDQTNGQIYRYNKNDNSYGQVTDWLEDDTADLKNAVSLTIDGFLWVLKNNGEILKLEKGKKVDFTPPLVEPALMAPTKIKTSEGSDYLYILDPASQRLVVISKAGKLISQYHSANFKDLKDFAVVESQKKIYILDGRVIYGIAASHLP</sequence>
<accession>A0A1G1Y1E1</accession>
<proteinExistence type="predicted"/>
<dbReference type="STRING" id="1797535.A2744_04300"/>
<dbReference type="InterPro" id="IPR036457">
    <property type="entry name" value="PPM-type-like_dom_sf"/>
</dbReference>
<name>A0A1G1Y1E1_9BACT</name>
<evidence type="ECO:0000313" key="2">
    <source>
        <dbReference type="Proteomes" id="UP000178240"/>
    </source>
</evidence>
<dbReference type="Gene3D" id="2.120.10.30">
    <property type="entry name" value="TolB, C-terminal domain"/>
    <property type="match status" value="1"/>
</dbReference>
<gene>
    <name evidence="1" type="ORF">A2744_04300</name>
</gene>
<organism evidence="1 2">
    <name type="scientific">Candidatus Buchananbacteria bacterium RIFCSPHIGHO2_01_FULL_44_11</name>
    <dbReference type="NCBI Taxonomy" id="1797535"/>
    <lineage>
        <taxon>Bacteria</taxon>
        <taxon>Candidatus Buchananiibacteriota</taxon>
    </lineage>
</organism>
<evidence type="ECO:0000313" key="1">
    <source>
        <dbReference type="EMBL" id="OGY45397.1"/>
    </source>
</evidence>
<comment type="caution">
    <text evidence="1">The sequence shown here is derived from an EMBL/GenBank/DDBJ whole genome shotgun (WGS) entry which is preliminary data.</text>
</comment>
<protein>
    <submittedName>
        <fullName evidence="1">Uncharacterized protein</fullName>
    </submittedName>
</protein>
<reference evidence="1 2" key="1">
    <citation type="journal article" date="2016" name="Nat. Commun.">
        <title>Thousands of microbial genomes shed light on interconnected biogeochemical processes in an aquifer system.</title>
        <authorList>
            <person name="Anantharaman K."/>
            <person name="Brown C.T."/>
            <person name="Hug L.A."/>
            <person name="Sharon I."/>
            <person name="Castelle C.J."/>
            <person name="Probst A.J."/>
            <person name="Thomas B.C."/>
            <person name="Singh A."/>
            <person name="Wilkins M.J."/>
            <person name="Karaoz U."/>
            <person name="Brodie E.L."/>
            <person name="Williams K.H."/>
            <person name="Hubbard S.S."/>
            <person name="Banfield J.F."/>
        </authorList>
    </citation>
    <scope>NUCLEOTIDE SEQUENCE [LARGE SCALE GENOMIC DNA]</scope>
</reference>
<dbReference type="AlphaFoldDB" id="A0A1G1Y1E1"/>
<dbReference type="SUPFAM" id="SSF101898">
    <property type="entry name" value="NHL repeat"/>
    <property type="match status" value="1"/>
</dbReference>
<dbReference type="EMBL" id="MHIE01000021">
    <property type="protein sequence ID" value="OGY45397.1"/>
    <property type="molecule type" value="Genomic_DNA"/>
</dbReference>